<dbReference type="GeneID" id="118458285"/>
<evidence type="ECO:0000256" key="1">
    <source>
        <dbReference type="SAM" id="MobiDB-lite"/>
    </source>
</evidence>
<feature type="compositionally biased region" description="Low complexity" evidence="1">
    <location>
        <begin position="1"/>
        <end position="12"/>
    </location>
</feature>
<proteinExistence type="predicted"/>
<protein>
    <submittedName>
        <fullName evidence="2">Uncharacterized protein</fullName>
    </submittedName>
</protein>
<reference evidence="2" key="2">
    <citation type="submission" date="2022-08" db="UniProtKB">
        <authorList>
            <consortium name="EnsemblMetazoa"/>
        </authorList>
    </citation>
    <scope>IDENTIFICATION</scope>
    <source>
        <strain evidence="2">STECLA/ALBI9_A</strain>
    </source>
</reference>
<feature type="compositionally biased region" description="Basic and acidic residues" evidence="1">
    <location>
        <begin position="24"/>
        <end position="33"/>
    </location>
</feature>
<dbReference type="RefSeq" id="XP_035776501.1">
    <property type="nucleotide sequence ID" value="XM_035920608.1"/>
</dbReference>
<evidence type="ECO:0000313" key="2">
    <source>
        <dbReference type="EnsemblMetazoa" id="AALB002634-PA"/>
    </source>
</evidence>
<keyword evidence="3" id="KW-1185">Reference proteome</keyword>
<accession>A0A182F810</accession>
<dbReference type="Proteomes" id="UP000069272">
    <property type="component" value="Chromosome 2R"/>
</dbReference>
<organism evidence="2 3">
    <name type="scientific">Anopheles albimanus</name>
    <name type="common">New world malaria mosquito</name>
    <dbReference type="NCBI Taxonomy" id="7167"/>
    <lineage>
        <taxon>Eukaryota</taxon>
        <taxon>Metazoa</taxon>
        <taxon>Ecdysozoa</taxon>
        <taxon>Arthropoda</taxon>
        <taxon>Hexapoda</taxon>
        <taxon>Insecta</taxon>
        <taxon>Pterygota</taxon>
        <taxon>Neoptera</taxon>
        <taxon>Endopterygota</taxon>
        <taxon>Diptera</taxon>
        <taxon>Nematocera</taxon>
        <taxon>Culicoidea</taxon>
        <taxon>Culicidae</taxon>
        <taxon>Anophelinae</taxon>
        <taxon>Anopheles</taxon>
    </lineage>
</organism>
<feature type="compositionally biased region" description="Low complexity" evidence="1">
    <location>
        <begin position="69"/>
        <end position="78"/>
    </location>
</feature>
<evidence type="ECO:0000313" key="3">
    <source>
        <dbReference type="Proteomes" id="UP000069272"/>
    </source>
</evidence>
<dbReference type="VEuPathDB" id="VectorBase:AALB002634"/>
<name>A0A182F810_ANOAL</name>
<dbReference type="VEuPathDB" id="VectorBase:AALB20_028379"/>
<reference evidence="2 3" key="1">
    <citation type="journal article" date="2017" name="G3 (Bethesda)">
        <title>The Physical Genome Mapping of Anopheles albimanus Corrected Scaffold Misassemblies and Identified Interarm Rearrangements in Genus Anopheles.</title>
        <authorList>
            <person name="Artemov G.N."/>
            <person name="Peery A.N."/>
            <person name="Jiang X."/>
            <person name="Tu Z."/>
            <person name="Stegniy V.N."/>
            <person name="Sharakhova M.V."/>
            <person name="Sharakhov I.V."/>
        </authorList>
    </citation>
    <scope>NUCLEOTIDE SEQUENCE [LARGE SCALE GENOMIC DNA]</scope>
    <source>
        <strain evidence="2 3">ALBI9_A</strain>
    </source>
</reference>
<sequence>MPKTAPKTGTPGRRTRRTESTGPDGRHIDRERQSISVGAVRARTDRQHYTVRGPRRPEARPPLTPSPPASAVVVSSSTDDPESSPIRHRRSSAASPASNYLLEALQRIRALQDELDFLENDPYAEDTDDEELYDGAEPADVQVIGGQQAEAIGWAVCAREAIQFLQHEGIPADSPLMANLRRRLIGTARPSDGEGHDEGLSC</sequence>
<dbReference type="OrthoDB" id="6720387at2759"/>
<dbReference type="AlphaFoldDB" id="A0A182F810"/>
<feature type="region of interest" description="Disordered" evidence="1">
    <location>
        <begin position="1"/>
        <end position="98"/>
    </location>
</feature>
<dbReference type="EnsemblMetazoa" id="AALB002634-RA">
    <property type="protein sequence ID" value="AALB002634-PA"/>
    <property type="gene ID" value="AALB002634"/>
</dbReference>
<dbReference type="KEGG" id="aali:118458285"/>